<dbReference type="PANTHER" id="PTHR43008:SF7">
    <property type="entry name" value="SHORT CHAIN DEHYDROGENASE_REDUCTASE (AFU_ORTHOLOGUE AFUA_2G00830)"/>
    <property type="match status" value="1"/>
</dbReference>
<dbReference type="PANTHER" id="PTHR43008">
    <property type="entry name" value="BENZIL REDUCTASE"/>
    <property type="match status" value="1"/>
</dbReference>
<evidence type="ECO:0000313" key="4">
    <source>
        <dbReference type="EMBL" id="KAF2153538.1"/>
    </source>
</evidence>
<protein>
    <submittedName>
        <fullName evidence="4">NAD(P)-binding protein</fullName>
    </submittedName>
</protein>
<dbReference type="AlphaFoldDB" id="A0A9P4MHV3"/>
<dbReference type="GO" id="GO:0016616">
    <property type="term" value="F:oxidoreductase activity, acting on the CH-OH group of donors, NAD or NADP as acceptor"/>
    <property type="evidence" value="ECO:0007669"/>
    <property type="project" value="UniProtKB-ARBA"/>
</dbReference>
<proteinExistence type="inferred from homology"/>
<comment type="caution">
    <text evidence="4">The sequence shown here is derived from an EMBL/GenBank/DDBJ whole genome shotgun (WGS) entry which is preliminary data.</text>
</comment>
<keyword evidence="5" id="KW-1185">Reference proteome</keyword>
<dbReference type="Proteomes" id="UP000799439">
    <property type="component" value="Unassembled WGS sequence"/>
</dbReference>
<keyword evidence="3" id="KW-0560">Oxidoreductase</keyword>
<sequence>MSPTSVFRAGANALITGGASGVGLAVAKLCASHSMNLILVDNNKDNLHKVKQELSASSKSQISIHDLDVSSESAWKELKQSLSKSSTTLDFLHLNAGIGLKGSWTETSYFHRIFDVNFFGVLNGIATFLPDFEGAKEQKAIVITGSKQGITNPPGNPAYNASKSAIKTIAEHLSFDLAKSSPNTSVHLLVPGWTFTGLTGGGQTKTKPDGAWAPEQVADFLYKKMGEGKFYAICPDNDVDWETDKKRMMWTMGDIVYERQPQSRWRDEYKDEAKKTMDGMKL</sequence>
<reference evidence="4" key="1">
    <citation type="journal article" date="2020" name="Stud. Mycol.">
        <title>101 Dothideomycetes genomes: a test case for predicting lifestyles and emergence of pathogens.</title>
        <authorList>
            <person name="Haridas S."/>
            <person name="Albert R."/>
            <person name="Binder M."/>
            <person name="Bloem J."/>
            <person name="Labutti K."/>
            <person name="Salamov A."/>
            <person name="Andreopoulos B."/>
            <person name="Baker S."/>
            <person name="Barry K."/>
            <person name="Bills G."/>
            <person name="Bluhm B."/>
            <person name="Cannon C."/>
            <person name="Castanera R."/>
            <person name="Culley D."/>
            <person name="Daum C."/>
            <person name="Ezra D."/>
            <person name="Gonzalez J."/>
            <person name="Henrissat B."/>
            <person name="Kuo A."/>
            <person name="Liang C."/>
            <person name="Lipzen A."/>
            <person name="Lutzoni F."/>
            <person name="Magnuson J."/>
            <person name="Mondo S."/>
            <person name="Nolan M."/>
            <person name="Ohm R."/>
            <person name="Pangilinan J."/>
            <person name="Park H.-J."/>
            <person name="Ramirez L."/>
            <person name="Alfaro M."/>
            <person name="Sun H."/>
            <person name="Tritt A."/>
            <person name="Yoshinaga Y."/>
            <person name="Zwiers L.-H."/>
            <person name="Turgeon B."/>
            <person name="Goodwin S."/>
            <person name="Spatafora J."/>
            <person name="Crous P."/>
            <person name="Grigoriev I."/>
        </authorList>
    </citation>
    <scope>NUCLEOTIDE SEQUENCE</scope>
    <source>
        <strain evidence="4">CBS 260.36</strain>
    </source>
</reference>
<organism evidence="4 5">
    <name type="scientific">Myriangium duriaei CBS 260.36</name>
    <dbReference type="NCBI Taxonomy" id="1168546"/>
    <lineage>
        <taxon>Eukaryota</taxon>
        <taxon>Fungi</taxon>
        <taxon>Dikarya</taxon>
        <taxon>Ascomycota</taxon>
        <taxon>Pezizomycotina</taxon>
        <taxon>Dothideomycetes</taxon>
        <taxon>Dothideomycetidae</taxon>
        <taxon>Myriangiales</taxon>
        <taxon>Myriangiaceae</taxon>
        <taxon>Myriangium</taxon>
    </lineage>
</organism>
<dbReference type="Gene3D" id="3.40.50.720">
    <property type="entry name" value="NAD(P)-binding Rossmann-like Domain"/>
    <property type="match status" value="1"/>
</dbReference>
<comment type="similarity">
    <text evidence="1">Belongs to the short-chain dehydrogenases/reductases (SDR) family.</text>
</comment>
<dbReference type="SUPFAM" id="SSF51735">
    <property type="entry name" value="NAD(P)-binding Rossmann-fold domains"/>
    <property type="match status" value="1"/>
</dbReference>
<evidence type="ECO:0000256" key="2">
    <source>
        <dbReference type="ARBA" id="ARBA00022857"/>
    </source>
</evidence>
<dbReference type="PROSITE" id="PS00061">
    <property type="entry name" value="ADH_SHORT"/>
    <property type="match status" value="1"/>
</dbReference>
<dbReference type="InterPro" id="IPR002347">
    <property type="entry name" value="SDR_fam"/>
</dbReference>
<dbReference type="Pfam" id="PF00106">
    <property type="entry name" value="adh_short"/>
    <property type="match status" value="1"/>
</dbReference>
<keyword evidence="2" id="KW-0521">NADP</keyword>
<dbReference type="OrthoDB" id="5307821at2759"/>
<dbReference type="PRINTS" id="PR00081">
    <property type="entry name" value="GDHRDH"/>
</dbReference>
<dbReference type="CDD" id="cd05233">
    <property type="entry name" value="SDR_c"/>
    <property type="match status" value="1"/>
</dbReference>
<name>A0A9P4MHV3_9PEZI</name>
<dbReference type="InterPro" id="IPR020904">
    <property type="entry name" value="Sc_DH/Rdtase_CS"/>
</dbReference>
<accession>A0A9P4MHV3</accession>
<dbReference type="GO" id="GO:0050664">
    <property type="term" value="F:oxidoreductase activity, acting on NAD(P)H, oxygen as acceptor"/>
    <property type="evidence" value="ECO:0007669"/>
    <property type="project" value="TreeGrafter"/>
</dbReference>
<dbReference type="EMBL" id="ML996085">
    <property type="protein sequence ID" value="KAF2153538.1"/>
    <property type="molecule type" value="Genomic_DNA"/>
</dbReference>
<gene>
    <name evidence="4" type="ORF">K461DRAFT_278344</name>
</gene>
<evidence type="ECO:0000256" key="1">
    <source>
        <dbReference type="ARBA" id="ARBA00006484"/>
    </source>
</evidence>
<dbReference type="InterPro" id="IPR036291">
    <property type="entry name" value="NAD(P)-bd_dom_sf"/>
</dbReference>
<evidence type="ECO:0000313" key="5">
    <source>
        <dbReference type="Proteomes" id="UP000799439"/>
    </source>
</evidence>
<evidence type="ECO:0000256" key="3">
    <source>
        <dbReference type="ARBA" id="ARBA00023002"/>
    </source>
</evidence>